<reference evidence="2 3" key="1">
    <citation type="submission" date="2019-11" db="EMBL/GenBank/DDBJ databases">
        <title>Paenibacillus monticola sp. nov., a novel PGPR strain isolated from mountain sample in China.</title>
        <authorList>
            <person name="Zhao Q."/>
            <person name="Li H.-P."/>
            <person name="Zhang J.-L."/>
        </authorList>
    </citation>
    <scope>NUCLEOTIDE SEQUENCE [LARGE SCALE GENOMIC DNA]</scope>
    <source>
        <strain evidence="2 3">LC-T2</strain>
    </source>
</reference>
<dbReference type="RefSeq" id="WP_229521614.1">
    <property type="nucleotide sequence ID" value="NZ_WJXB01000003.1"/>
</dbReference>
<evidence type="ECO:0000313" key="2">
    <source>
        <dbReference type="EMBL" id="MRN53789.1"/>
    </source>
</evidence>
<keyword evidence="1" id="KW-0472">Membrane</keyword>
<proteinExistence type="predicted"/>
<keyword evidence="1" id="KW-0812">Transmembrane</keyword>
<sequence length="101" mass="11238">MLQHESVLWRLLTSVRSACPRGQGYEISSPSVQISPGKNAIFLSIYLLHLLSYAFGSMDFGLFSNLIQHTLALYEVRVPQTGDLPPASFRFHLTVDTLALS</sequence>
<dbReference type="Proteomes" id="UP000463051">
    <property type="component" value="Unassembled WGS sequence"/>
</dbReference>
<organism evidence="2 3">
    <name type="scientific">Paenibacillus monticola</name>
    <dbReference type="NCBI Taxonomy" id="2666075"/>
    <lineage>
        <taxon>Bacteria</taxon>
        <taxon>Bacillati</taxon>
        <taxon>Bacillota</taxon>
        <taxon>Bacilli</taxon>
        <taxon>Bacillales</taxon>
        <taxon>Paenibacillaceae</taxon>
        <taxon>Paenibacillus</taxon>
    </lineage>
</organism>
<keyword evidence="1" id="KW-1133">Transmembrane helix</keyword>
<dbReference type="AlphaFoldDB" id="A0A7X2H559"/>
<evidence type="ECO:0000313" key="3">
    <source>
        <dbReference type="Proteomes" id="UP000463051"/>
    </source>
</evidence>
<accession>A0A7X2H559</accession>
<feature type="transmembrane region" description="Helical" evidence="1">
    <location>
        <begin position="40"/>
        <end position="63"/>
    </location>
</feature>
<keyword evidence="3" id="KW-1185">Reference proteome</keyword>
<name>A0A7X2H559_9BACL</name>
<comment type="caution">
    <text evidence="2">The sequence shown here is derived from an EMBL/GenBank/DDBJ whole genome shotgun (WGS) entry which is preliminary data.</text>
</comment>
<evidence type="ECO:0000256" key="1">
    <source>
        <dbReference type="SAM" id="Phobius"/>
    </source>
</evidence>
<dbReference type="EMBL" id="WJXB01000003">
    <property type="protein sequence ID" value="MRN53789.1"/>
    <property type="molecule type" value="Genomic_DNA"/>
</dbReference>
<protein>
    <submittedName>
        <fullName evidence="2">Uncharacterized protein</fullName>
    </submittedName>
</protein>
<gene>
    <name evidence="2" type="ORF">GJB61_12395</name>
</gene>